<evidence type="ECO:0000313" key="8">
    <source>
        <dbReference type="Proteomes" id="UP000251186"/>
    </source>
</evidence>
<organism evidence="7 8">
    <name type="scientific">Brevundimonas vesicularis</name>
    <name type="common">Pseudomonas vesicularis</name>
    <dbReference type="NCBI Taxonomy" id="41276"/>
    <lineage>
        <taxon>Bacteria</taxon>
        <taxon>Pseudomonadati</taxon>
        <taxon>Pseudomonadota</taxon>
        <taxon>Alphaproteobacteria</taxon>
        <taxon>Caulobacterales</taxon>
        <taxon>Caulobacteraceae</taxon>
        <taxon>Brevundimonas</taxon>
    </lineage>
</organism>
<dbReference type="Pfam" id="PF02534">
    <property type="entry name" value="T4SS-DNA_transf"/>
    <property type="match status" value="1"/>
</dbReference>
<keyword evidence="6" id="KW-0472">Membrane</keyword>
<dbReference type="AlphaFoldDB" id="A0A2X1BFC4"/>
<protein>
    <submittedName>
        <fullName evidence="7">Type IV secretory pathway, VirD4 components</fullName>
    </submittedName>
</protein>
<sequence>MLTYLRTGGGKGRDLLLPNMAHVRDRSLVIIDVKDGENQYASAEHRAETLGTRCVFLNPFGMRGAPDTPINPLQILLDIVNAGGSIDSEANEIAQILLPPPVKPGDDAWVRKGALRLLAMRMEYLALFEPELCSLSGLWRFVNADHQATSAAYAMMSSCGVEAIERKAGAFERTYAKAPKQYEAYKADAIEALESFEPGKAFERSTSAHTFDFSRLKHEPHSVYLMVPSDKIGVAAPWVSLVLNYAIETIAKEAGPLRTTFLLDEFPQLPPAPAIMKALRLYRGKGIQLWFFAQGRFSMAEKWSREAVKEFEDQAAVITMKNVKEPDLIRDLQLWSGNATVLMKAVSHSGGPVEVAGTNLGEQKRFVLQSENILGLQENEHLLRVSSMPRLLVAESVPFYEVQPWAGQMRDVRDLHTGSK</sequence>
<dbReference type="Proteomes" id="UP000251186">
    <property type="component" value="Unassembled WGS sequence"/>
</dbReference>
<dbReference type="InterPro" id="IPR003688">
    <property type="entry name" value="TraG/VirD4"/>
</dbReference>
<evidence type="ECO:0000256" key="2">
    <source>
        <dbReference type="ARBA" id="ARBA00008806"/>
    </source>
</evidence>
<comment type="similarity">
    <text evidence="2">Belongs to the VirD4/TraG family.</text>
</comment>
<dbReference type="PANTHER" id="PTHR37937:SF1">
    <property type="entry name" value="CONJUGATIVE TRANSFER: DNA TRANSPORT"/>
    <property type="match status" value="1"/>
</dbReference>
<gene>
    <name evidence="7" type="ORF">NCTC11166_02185</name>
</gene>
<dbReference type="SUPFAM" id="SSF52540">
    <property type="entry name" value="P-loop containing nucleoside triphosphate hydrolases"/>
    <property type="match status" value="1"/>
</dbReference>
<evidence type="ECO:0000256" key="5">
    <source>
        <dbReference type="ARBA" id="ARBA00022989"/>
    </source>
</evidence>
<name>A0A2X1BFC4_BREVE</name>
<evidence type="ECO:0000256" key="3">
    <source>
        <dbReference type="ARBA" id="ARBA00022475"/>
    </source>
</evidence>
<evidence type="ECO:0000313" key="7">
    <source>
        <dbReference type="EMBL" id="SPU54799.1"/>
    </source>
</evidence>
<dbReference type="GO" id="GO:0005886">
    <property type="term" value="C:plasma membrane"/>
    <property type="evidence" value="ECO:0007669"/>
    <property type="project" value="UniProtKB-SubCell"/>
</dbReference>
<keyword evidence="3" id="KW-1003">Cell membrane</keyword>
<dbReference type="EMBL" id="UAQP01000014">
    <property type="protein sequence ID" value="SPU54799.1"/>
    <property type="molecule type" value="Genomic_DNA"/>
</dbReference>
<evidence type="ECO:0000256" key="6">
    <source>
        <dbReference type="ARBA" id="ARBA00023136"/>
    </source>
</evidence>
<dbReference type="InterPro" id="IPR051539">
    <property type="entry name" value="T4SS-coupling_protein"/>
</dbReference>
<accession>A0A2X1BFC4</accession>
<dbReference type="Gene3D" id="3.40.50.300">
    <property type="entry name" value="P-loop containing nucleotide triphosphate hydrolases"/>
    <property type="match status" value="1"/>
</dbReference>
<dbReference type="PANTHER" id="PTHR37937">
    <property type="entry name" value="CONJUGATIVE TRANSFER: DNA TRANSPORT"/>
    <property type="match status" value="1"/>
</dbReference>
<dbReference type="CDD" id="cd01127">
    <property type="entry name" value="TrwB_TraG_TraD_VirD4"/>
    <property type="match status" value="1"/>
</dbReference>
<dbReference type="InterPro" id="IPR027417">
    <property type="entry name" value="P-loop_NTPase"/>
</dbReference>
<evidence type="ECO:0000256" key="1">
    <source>
        <dbReference type="ARBA" id="ARBA00004651"/>
    </source>
</evidence>
<keyword evidence="5" id="KW-1133">Transmembrane helix</keyword>
<keyword evidence="4" id="KW-0812">Transmembrane</keyword>
<proteinExistence type="inferred from homology"/>
<reference evidence="7 8" key="1">
    <citation type="submission" date="2018-06" db="EMBL/GenBank/DDBJ databases">
        <authorList>
            <consortium name="Pathogen Informatics"/>
            <person name="Doyle S."/>
        </authorList>
    </citation>
    <scope>NUCLEOTIDE SEQUENCE [LARGE SCALE GENOMIC DNA]</scope>
    <source>
        <strain evidence="7 8">NCTC11166</strain>
    </source>
</reference>
<evidence type="ECO:0000256" key="4">
    <source>
        <dbReference type="ARBA" id="ARBA00022692"/>
    </source>
</evidence>
<comment type="subcellular location">
    <subcellularLocation>
        <location evidence="1">Cell membrane</location>
        <topology evidence="1">Multi-pass membrane protein</topology>
    </subcellularLocation>
</comment>